<comment type="caution">
    <text evidence="1">The sequence shown here is derived from an EMBL/GenBank/DDBJ whole genome shotgun (WGS) entry which is preliminary data.</text>
</comment>
<protein>
    <submittedName>
        <fullName evidence="1">Uncharacterized protein</fullName>
    </submittedName>
</protein>
<organism evidence="1 2">
    <name type="scientific">Holothuria leucospilota</name>
    <name type="common">Black long sea cucumber</name>
    <name type="synonym">Mertensiothuria leucospilota</name>
    <dbReference type="NCBI Taxonomy" id="206669"/>
    <lineage>
        <taxon>Eukaryota</taxon>
        <taxon>Metazoa</taxon>
        <taxon>Echinodermata</taxon>
        <taxon>Eleutherozoa</taxon>
        <taxon>Echinozoa</taxon>
        <taxon>Holothuroidea</taxon>
        <taxon>Aspidochirotacea</taxon>
        <taxon>Aspidochirotida</taxon>
        <taxon>Holothuriidae</taxon>
        <taxon>Holothuria</taxon>
    </lineage>
</organism>
<dbReference type="OrthoDB" id="197925at2759"/>
<sequence>MKWRISVPSPLSTSPTLVYKGYVYVEEDGDYWRITANGIPDHDTGEFPGSGGSSSIVEQDYDYLYLARTPTNSSFR</sequence>
<gene>
    <name evidence="1" type="ORF">HOLleu_15664</name>
</gene>
<name>A0A9Q1C504_HOLLE</name>
<keyword evidence="2" id="KW-1185">Reference proteome</keyword>
<dbReference type="EMBL" id="JAIZAY010000007">
    <property type="protein sequence ID" value="KAJ8038285.1"/>
    <property type="molecule type" value="Genomic_DNA"/>
</dbReference>
<accession>A0A9Q1C504</accession>
<dbReference type="Proteomes" id="UP001152320">
    <property type="component" value="Chromosome 7"/>
</dbReference>
<reference evidence="1" key="1">
    <citation type="submission" date="2021-10" db="EMBL/GenBank/DDBJ databases">
        <title>Tropical sea cucumber genome reveals ecological adaptation and Cuvierian tubules defense mechanism.</title>
        <authorList>
            <person name="Chen T."/>
        </authorList>
    </citation>
    <scope>NUCLEOTIDE SEQUENCE</scope>
    <source>
        <strain evidence="1">Nanhai2018</strain>
        <tissue evidence="1">Muscle</tissue>
    </source>
</reference>
<evidence type="ECO:0000313" key="1">
    <source>
        <dbReference type="EMBL" id="KAJ8038285.1"/>
    </source>
</evidence>
<dbReference type="AlphaFoldDB" id="A0A9Q1C504"/>
<proteinExistence type="predicted"/>
<evidence type="ECO:0000313" key="2">
    <source>
        <dbReference type="Proteomes" id="UP001152320"/>
    </source>
</evidence>